<evidence type="ECO:0000313" key="3">
    <source>
        <dbReference type="Proteomes" id="UP001595528"/>
    </source>
</evidence>
<keyword evidence="3" id="KW-1185">Reference proteome</keyword>
<dbReference type="InterPro" id="IPR013154">
    <property type="entry name" value="ADH-like_N"/>
</dbReference>
<dbReference type="InterPro" id="IPR020843">
    <property type="entry name" value="ER"/>
</dbReference>
<dbReference type="GO" id="GO:0016491">
    <property type="term" value="F:oxidoreductase activity"/>
    <property type="evidence" value="ECO:0007669"/>
    <property type="project" value="UniProtKB-KW"/>
</dbReference>
<dbReference type="EMBL" id="JBHRTR010000023">
    <property type="protein sequence ID" value="MFC3227570.1"/>
    <property type="molecule type" value="Genomic_DNA"/>
</dbReference>
<dbReference type="CDD" id="cd08241">
    <property type="entry name" value="QOR1"/>
    <property type="match status" value="1"/>
</dbReference>
<dbReference type="Gene3D" id="3.40.50.720">
    <property type="entry name" value="NAD(P)-binding Rossmann-like Domain"/>
    <property type="match status" value="1"/>
</dbReference>
<comment type="caution">
    <text evidence="2">The sequence shown here is derived from an EMBL/GenBank/DDBJ whole genome shotgun (WGS) entry which is preliminary data.</text>
</comment>
<dbReference type="RefSeq" id="WP_379899834.1">
    <property type="nucleotide sequence ID" value="NZ_JBHRTR010000023.1"/>
</dbReference>
<accession>A0ABV7KZ14</accession>
<dbReference type="InterPro" id="IPR011032">
    <property type="entry name" value="GroES-like_sf"/>
</dbReference>
<dbReference type="InterPro" id="IPR013149">
    <property type="entry name" value="ADH-like_C"/>
</dbReference>
<dbReference type="Proteomes" id="UP001595528">
    <property type="component" value="Unassembled WGS sequence"/>
</dbReference>
<gene>
    <name evidence="2" type="ORF">ACFOGJ_10030</name>
</gene>
<reference evidence="3" key="1">
    <citation type="journal article" date="2019" name="Int. J. Syst. Evol. Microbiol.">
        <title>The Global Catalogue of Microorganisms (GCM) 10K type strain sequencing project: providing services to taxonomists for standard genome sequencing and annotation.</title>
        <authorList>
            <consortium name="The Broad Institute Genomics Platform"/>
            <consortium name="The Broad Institute Genome Sequencing Center for Infectious Disease"/>
            <person name="Wu L."/>
            <person name="Ma J."/>
        </authorList>
    </citation>
    <scope>NUCLEOTIDE SEQUENCE [LARGE SCALE GENOMIC DNA]</scope>
    <source>
        <strain evidence="3">KCTC 42964</strain>
    </source>
</reference>
<dbReference type="Pfam" id="PF00107">
    <property type="entry name" value="ADH_zinc_N"/>
    <property type="match status" value="1"/>
</dbReference>
<protein>
    <submittedName>
        <fullName evidence="2">NADPH:quinone oxidoreductase family protein</fullName>
        <ecNumber evidence="2">1.-.-.-</ecNumber>
    </submittedName>
</protein>
<dbReference type="Gene3D" id="3.90.180.10">
    <property type="entry name" value="Medium-chain alcohol dehydrogenases, catalytic domain"/>
    <property type="match status" value="1"/>
</dbReference>
<dbReference type="InterPro" id="IPR036291">
    <property type="entry name" value="NAD(P)-bd_dom_sf"/>
</dbReference>
<proteinExistence type="predicted"/>
<sequence length="325" mass="33962">MKAWLCRSLEGIAAMRLEEVASPALRPGTVRIRLRAAALNFPDLLMPAGRYQVRPDLPFVPGLEGMGEVVEAADDVDRFAPGQRVMTYAGQGCFAEEIVVPAGLVHPVPDGMSDDAAAAFVLAYGTAWHALIDRGRLRDGECVLVLGAAGGVGLPALEIAAARGCTVIAAAGSEEKRQACLGHGAAHVLDSRGDLRAQLREAGFDGRVDIVYDPVGGAATEPALRSLGRYGRLLVVGFAAGDIPALRANLLLLKQADAVGVSFRQFAQDLPDKAALTVGALADLFGAGRLAPRIARELPLDELPAAAALLEDRAVVGKVVLRIAD</sequence>
<keyword evidence="2" id="KW-0560">Oxidoreductase</keyword>
<dbReference type="PANTHER" id="PTHR43677:SF4">
    <property type="entry name" value="QUINONE OXIDOREDUCTASE-LIKE PROTEIN 2"/>
    <property type="match status" value="1"/>
</dbReference>
<dbReference type="Pfam" id="PF08240">
    <property type="entry name" value="ADH_N"/>
    <property type="match status" value="1"/>
</dbReference>
<feature type="domain" description="Enoyl reductase (ER)" evidence="1">
    <location>
        <begin position="11"/>
        <end position="321"/>
    </location>
</feature>
<dbReference type="SUPFAM" id="SSF50129">
    <property type="entry name" value="GroES-like"/>
    <property type="match status" value="1"/>
</dbReference>
<dbReference type="PANTHER" id="PTHR43677">
    <property type="entry name" value="SHORT-CHAIN DEHYDROGENASE/REDUCTASE"/>
    <property type="match status" value="1"/>
</dbReference>
<dbReference type="SUPFAM" id="SSF51735">
    <property type="entry name" value="NAD(P)-binding Rossmann-fold domains"/>
    <property type="match status" value="1"/>
</dbReference>
<dbReference type="EC" id="1.-.-.-" evidence="2"/>
<dbReference type="InterPro" id="IPR051397">
    <property type="entry name" value="Zn-ADH-like_protein"/>
</dbReference>
<evidence type="ECO:0000313" key="2">
    <source>
        <dbReference type="EMBL" id="MFC3227570.1"/>
    </source>
</evidence>
<dbReference type="SMART" id="SM00829">
    <property type="entry name" value="PKS_ER"/>
    <property type="match status" value="1"/>
</dbReference>
<name>A0ABV7KZ14_9PROT</name>
<evidence type="ECO:0000259" key="1">
    <source>
        <dbReference type="SMART" id="SM00829"/>
    </source>
</evidence>
<organism evidence="2 3">
    <name type="scientific">Marinibaculum pumilum</name>
    <dbReference type="NCBI Taxonomy" id="1766165"/>
    <lineage>
        <taxon>Bacteria</taxon>
        <taxon>Pseudomonadati</taxon>
        <taxon>Pseudomonadota</taxon>
        <taxon>Alphaproteobacteria</taxon>
        <taxon>Rhodospirillales</taxon>
        <taxon>Rhodospirillaceae</taxon>
        <taxon>Marinibaculum</taxon>
    </lineage>
</organism>